<comment type="function">
    <text evidence="7">Part of the tripartite ATP-independent periplasmic (TRAP) transport system.</text>
</comment>
<proteinExistence type="inferred from homology"/>
<dbReference type="RefSeq" id="WP_257766982.1">
    <property type="nucleotide sequence ID" value="NZ_CP102480.1"/>
</dbReference>
<keyword evidence="2 7" id="KW-0813">Transport</keyword>
<evidence type="ECO:0000313" key="9">
    <source>
        <dbReference type="EMBL" id="UUX48475.1"/>
    </source>
</evidence>
<keyword evidence="7" id="KW-0997">Cell inner membrane</keyword>
<dbReference type="EMBL" id="CP102480">
    <property type="protein sequence ID" value="UUX48475.1"/>
    <property type="molecule type" value="Genomic_DNA"/>
</dbReference>
<comment type="similarity">
    <text evidence="7">Belongs to the TRAP transporter small permease family.</text>
</comment>
<keyword evidence="3" id="KW-1003">Cell membrane</keyword>
<feature type="transmembrane region" description="Helical" evidence="7">
    <location>
        <begin position="12"/>
        <end position="35"/>
    </location>
</feature>
<sequence length="164" mass="18262">MKLVERLASQWALLGGILLLAIMIVTSVNIAAFGMDRVARLFGANVSALPGYEDFVRLAISCTALMFFPYCQVKRGHVVVDLFASSFPLWLVRLLDRVWLLTILSLAVFLLYWMVLGMIETYEDSALSPVLGWAEWPFYVPGILSLFLWAAVAAGQAVRGDHHV</sequence>
<accession>A0A9J7ALE7</accession>
<feature type="transmembrane region" description="Helical" evidence="7">
    <location>
        <begin position="94"/>
        <end position="116"/>
    </location>
</feature>
<evidence type="ECO:0000256" key="1">
    <source>
        <dbReference type="ARBA" id="ARBA00004651"/>
    </source>
</evidence>
<dbReference type="GO" id="GO:0005886">
    <property type="term" value="C:plasma membrane"/>
    <property type="evidence" value="ECO:0007669"/>
    <property type="project" value="UniProtKB-SubCell"/>
</dbReference>
<feature type="transmembrane region" description="Helical" evidence="7">
    <location>
        <begin position="136"/>
        <end position="158"/>
    </location>
</feature>
<keyword evidence="6 7" id="KW-0472">Membrane</keyword>
<evidence type="ECO:0000256" key="3">
    <source>
        <dbReference type="ARBA" id="ARBA00022475"/>
    </source>
</evidence>
<keyword evidence="5 7" id="KW-1133">Transmembrane helix</keyword>
<dbReference type="Proteomes" id="UP001060336">
    <property type="component" value="Chromosome"/>
</dbReference>
<organism evidence="9 10">
    <name type="scientific">Nisaea acidiphila</name>
    <dbReference type="NCBI Taxonomy" id="1862145"/>
    <lineage>
        <taxon>Bacteria</taxon>
        <taxon>Pseudomonadati</taxon>
        <taxon>Pseudomonadota</taxon>
        <taxon>Alphaproteobacteria</taxon>
        <taxon>Rhodospirillales</taxon>
        <taxon>Thalassobaculaceae</taxon>
        <taxon>Nisaea</taxon>
    </lineage>
</organism>
<name>A0A9J7ALE7_9PROT</name>
<evidence type="ECO:0000256" key="5">
    <source>
        <dbReference type="ARBA" id="ARBA00022989"/>
    </source>
</evidence>
<keyword evidence="4 7" id="KW-0812">Transmembrane</keyword>
<dbReference type="InterPro" id="IPR055348">
    <property type="entry name" value="DctQ"/>
</dbReference>
<evidence type="ECO:0000259" key="8">
    <source>
        <dbReference type="Pfam" id="PF04290"/>
    </source>
</evidence>
<evidence type="ECO:0000256" key="6">
    <source>
        <dbReference type="ARBA" id="ARBA00023136"/>
    </source>
</evidence>
<dbReference type="AlphaFoldDB" id="A0A9J7ALE7"/>
<keyword evidence="10" id="KW-1185">Reference proteome</keyword>
<reference evidence="9" key="1">
    <citation type="submission" date="2022-08" db="EMBL/GenBank/DDBJ databases">
        <title>Nisaea acidiphila sp. nov., isolated from a marine algal debris and emended description of the genus Nisaea Urios et al. 2008.</title>
        <authorList>
            <person name="Kwon K."/>
        </authorList>
    </citation>
    <scope>NUCLEOTIDE SEQUENCE</scope>
    <source>
        <strain evidence="9">MEBiC11861</strain>
    </source>
</reference>
<evidence type="ECO:0000313" key="10">
    <source>
        <dbReference type="Proteomes" id="UP001060336"/>
    </source>
</evidence>
<comment type="subcellular location">
    <subcellularLocation>
        <location evidence="7">Cell inner membrane</location>
        <topology evidence="7">Multi-pass membrane protein</topology>
    </subcellularLocation>
    <subcellularLocation>
        <location evidence="1">Cell membrane</location>
        <topology evidence="1">Multi-pass membrane protein</topology>
    </subcellularLocation>
</comment>
<evidence type="ECO:0000256" key="2">
    <source>
        <dbReference type="ARBA" id="ARBA00022448"/>
    </source>
</evidence>
<dbReference type="KEGG" id="naci:NUH88_13770"/>
<evidence type="ECO:0000256" key="4">
    <source>
        <dbReference type="ARBA" id="ARBA00022692"/>
    </source>
</evidence>
<protein>
    <recommendedName>
        <fullName evidence="7">TRAP transporter small permease protein</fullName>
    </recommendedName>
</protein>
<evidence type="ECO:0000256" key="7">
    <source>
        <dbReference type="RuleBase" id="RU369079"/>
    </source>
</evidence>
<dbReference type="GO" id="GO:0022857">
    <property type="term" value="F:transmembrane transporter activity"/>
    <property type="evidence" value="ECO:0007669"/>
    <property type="project" value="UniProtKB-UniRule"/>
</dbReference>
<gene>
    <name evidence="9" type="ORF">NUH88_13770</name>
</gene>
<dbReference type="Pfam" id="PF04290">
    <property type="entry name" value="DctQ"/>
    <property type="match status" value="1"/>
</dbReference>
<feature type="domain" description="Tripartite ATP-independent periplasmic transporters DctQ component" evidence="8">
    <location>
        <begin position="40"/>
        <end position="159"/>
    </location>
</feature>
<feature type="transmembrane region" description="Helical" evidence="7">
    <location>
        <begin position="55"/>
        <end position="73"/>
    </location>
</feature>
<comment type="subunit">
    <text evidence="7">The complex comprises the extracytoplasmic solute receptor protein and the two transmembrane proteins.</text>
</comment>